<dbReference type="Gene3D" id="2.130.10.10">
    <property type="entry name" value="YVTN repeat-like/Quinoprotein amine dehydrogenase"/>
    <property type="match status" value="2"/>
</dbReference>
<keyword evidence="1" id="KW-0597">Phosphoprotein</keyword>
<proteinExistence type="predicted"/>
<evidence type="ECO:0000256" key="1">
    <source>
        <dbReference type="ARBA" id="ARBA00022553"/>
    </source>
</evidence>
<dbReference type="STRING" id="425514.SAMN05443550_103429"/>
<dbReference type="EMBL" id="FNRA01000003">
    <property type="protein sequence ID" value="SEA50209.1"/>
    <property type="molecule type" value="Genomic_DNA"/>
</dbReference>
<evidence type="ECO:0000313" key="2">
    <source>
        <dbReference type="EMBL" id="SEA50209.1"/>
    </source>
</evidence>
<gene>
    <name evidence="2" type="ORF">SAMN05443550_103429</name>
</gene>
<dbReference type="InterPro" id="IPR011110">
    <property type="entry name" value="Reg_prop"/>
</dbReference>
<dbReference type="AlphaFoldDB" id="A0A1H4BQ06"/>
<dbReference type="Proteomes" id="UP000198850">
    <property type="component" value="Unassembled WGS sequence"/>
</dbReference>
<dbReference type="SUPFAM" id="SSF63829">
    <property type="entry name" value="Calcium-dependent phosphotriesterase"/>
    <property type="match status" value="1"/>
</dbReference>
<dbReference type="InterPro" id="IPR015943">
    <property type="entry name" value="WD40/YVTN_repeat-like_dom_sf"/>
</dbReference>
<dbReference type="GO" id="GO:0000155">
    <property type="term" value="F:phosphorelay sensor kinase activity"/>
    <property type="evidence" value="ECO:0007669"/>
    <property type="project" value="TreeGrafter"/>
</dbReference>
<keyword evidence="3" id="KW-1185">Reference proteome</keyword>
<dbReference type="PANTHER" id="PTHR43547">
    <property type="entry name" value="TWO-COMPONENT HISTIDINE KINASE"/>
    <property type="match status" value="1"/>
</dbReference>
<accession>A0A1H4BQ06</accession>
<dbReference type="Pfam" id="PF07494">
    <property type="entry name" value="Reg_prop"/>
    <property type="match status" value="4"/>
</dbReference>
<dbReference type="PANTHER" id="PTHR43547:SF2">
    <property type="entry name" value="HYBRID SIGNAL TRANSDUCTION HISTIDINE KINASE C"/>
    <property type="match status" value="1"/>
</dbReference>
<name>A0A1H4BQ06_9SPHI</name>
<sequence>MPEYSYTQSINLINLISNFKFLLIILLQAISTLAFAQNQQIHFSHIGSRNGLSERNVNFIYQGKKGFMWIATRDGLNRYDGYRIRIFRNNPDDSSSIGGNYISHIAEDKQGNIWVATLGGGLNKFDRKTNRFSHYYHEDGNARSIASNFINRIVFDDQGKIWVATQNDGLDLFNPVLNQAIHYRNNILDEKSISGNNILAVYKDSRNNIWAGDQQKGLNLFDRKTRTFKRFIHLHTV</sequence>
<organism evidence="2 3">
    <name type="scientific">Pedobacter hartonius</name>
    <dbReference type="NCBI Taxonomy" id="425514"/>
    <lineage>
        <taxon>Bacteria</taxon>
        <taxon>Pseudomonadati</taxon>
        <taxon>Bacteroidota</taxon>
        <taxon>Sphingobacteriia</taxon>
        <taxon>Sphingobacteriales</taxon>
        <taxon>Sphingobacteriaceae</taxon>
        <taxon>Pedobacter</taxon>
    </lineage>
</organism>
<evidence type="ECO:0000313" key="3">
    <source>
        <dbReference type="Proteomes" id="UP000198850"/>
    </source>
</evidence>
<reference evidence="2 3" key="1">
    <citation type="submission" date="2016-10" db="EMBL/GenBank/DDBJ databases">
        <authorList>
            <person name="de Groot N.N."/>
        </authorList>
    </citation>
    <scope>NUCLEOTIDE SEQUENCE [LARGE SCALE GENOMIC DNA]</scope>
    <source>
        <strain evidence="2 3">DSM 19033</strain>
    </source>
</reference>
<protein>
    <submittedName>
        <fullName evidence="2">Two component regulator propeller</fullName>
    </submittedName>
</protein>